<comment type="caution">
    <text evidence="4">The sequence shown here is derived from an EMBL/GenBank/DDBJ whole genome shotgun (WGS) entry which is preliminary data.</text>
</comment>
<keyword evidence="1" id="KW-0068">Autocatalytic cleavage</keyword>
<name>A0A955I945_9BACT</name>
<evidence type="ECO:0000313" key="4">
    <source>
        <dbReference type="EMBL" id="MCA9381150.1"/>
    </source>
</evidence>
<dbReference type="Gene3D" id="3.10.28.10">
    <property type="entry name" value="Homing endonucleases"/>
    <property type="match status" value="1"/>
</dbReference>
<dbReference type="NCBIfam" id="TIGR01443">
    <property type="entry name" value="intein_Cterm"/>
    <property type="match status" value="1"/>
</dbReference>
<accession>A0A955I945</accession>
<dbReference type="InterPro" id="IPR003586">
    <property type="entry name" value="Hint_dom_C"/>
</dbReference>
<dbReference type="EMBL" id="JAGQLJ010000052">
    <property type="protein sequence ID" value="MCA9381150.1"/>
    <property type="molecule type" value="Genomic_DNA"/>
</dbReference>
<dbReference type="SMART" id="SM00305">
    <property type="entry name" value="HintC"/>
    <property type="match status" value="1"/>
</dbReference>
<proteinExistence type="predicted"/>
<dbReference type="InterPro" id="IPR004042">
    <property type="entry name" value="Intein_endonuc_central"/>
</dbReference>
<organism evidence="4 5">
    <name type="scientific">Candidatus Dojkabacteria bacterium</name>
    <dbReference type="NCBI Taxonomy" id="2099670"/>
    <lineage>
        <taxon>Bacteria</taxon>
        <taxon>Candidatus Dojkabacteria</taxon>
    </lineage>
</organism>
<dbReference type="Pfam" id="PF14528">
    <property type="entry name" value="LAGLIDADG_3"/>
    <property type="match status" value="1"/>
</dbReference>
<dbReference type="Proteomes" id="UP000775877">
    <property type="component" value="Unassembled WGS sequence"/>
</dbReference>
<feature type="non-terminal residue" evidence="4">
    <location>
        <position position="1"/>
    </location>
</feature>
<protein>
    <recommendedName>
        <fullName evidence="3">DOD-type homing endonuclease domain-containing protein</fullName>
    </recommendedName>
</protein>
<dbReference type="SUPFAM" id="SSF51294">
    <property type="entry name" value="Hedgehog/intein (Hint) domain"/>
    <property type="match status" value="1"/>
</dbReference>
<dbReference type="PROSITE" id="PS50819">
    <property type="entry name" value="INTEIN_ENDONUCLEASE"/>
    <property type="match status" value="1"/>
</dbReference>
<dbReference type="InterPro" id="IPR006142">
    <property type="entry name" value="INTEIN"/>
</dbReference>
<reference evidence="4" key="2">
    <citation type="journal article" date="2021" name="Microbiome">
        <title>Successional dynamics and alternative stable states in a saline activated sludge microbial community over 9 years.</title>
        <authorList>
            <person name="Wang Y."/>
            <person name="Ye J."/>
            <person name="Ju F."/>
            <person name="Liu L."/>
            <person name="Boyd J.A."/>
            <person name="Deng Y."/>
            <person name="Parks D.H."/>
            <person name="Jiang X."/>
            <person name="Yin X."/>
            <person name="Woodcroft B.J."/>
            <person name="Tyson G.W."/>
            <person name="Hugenholtz P."/>
            <person name="Polz M.F."/>
            <person name="Zhang T."/>
        </authorList>
    </citation>
    <scope>NUCLEOTIDE SEQUENCE</scope>
    <source>
        <strain evidence="4">HKST-UBA13</strain>
    </source>
</reference>
<evidence type="ECO:0000313" key="5">
    <source>
        <dbReference type="Proteomes" id="UP000775877"/>
    </source>
</evidence>
<dbReference type="GO" id="GO:0004519">
    <property type="term" value="F:endonuclease activity"/>
    <property type="evidence" value="ECO:0007669"/>
    <property type="project" value="InterPro"/>
</dbReference>
<feature type="domain" description="DOD-type homing endonuclease" evidence="3">
    <location>
        <begin position="31"/>
        <end position="202"/>
    </location>
</feature>
<sequence>VKNITKDDYVFFPKKKNIIKTSKFSKEELYILGWYLGDGYISMKNKNQLQIFLSMDQEHIAKNLVNILNNLDPNRDRLVKEHYRNNINKGKLKISSYIEKNKLNPACYKKHKTKECLIVQITSYKLTEMCYEYCGTPNNKFIHEDIFTDKNNIYFIAGLFAADGSLNNGRNYDGYNRYSCSLTCTEKHVIESVREMLFNQGILSSCRKQTLKKINFNDQYECCIYNEDINKLSQIYNSFDIVKPIKKHVRSSFIETNEGYWLKIKDIQVKDYEGYVYNIGVEKENTYIAENIAVHNCISFGLALLQAEYNEVRGVIPKDTKENTNFNQKSAKLMLRNRFSHSNLKKLLNANNIQQ</sequence>
<dbReference type="Gene3D" id="2.170.16.10">
    <property type="entry name" value="Hedgehog/Intein (Hint) domain"/>
    <property type="match status" value="1"/>
</dbReference>
<keyword evidence="2" id="KW-0651">Protein splicing</keyword>
<dbReference type="InterPro" id="IPR030934">
    <property type="entry name" value="Intein_C"/>
</dbReference>
<dbReference type="CDD" id="cd00081">
    <property type="entry name" value="Hint"/>
    <property type="match status" value="1"/>
</dbReference>
<dbReference type="SUPFAM" id="SSF55608">
    <property type="entry name" value="Homing endonucleases"/>
    <property type="match status" value="2"/>
</dbReference>
<dbReference type="Pfam" id="PF14890">
    <property type="entry name" value="Intein_splicing"/>
    <property type="match status" value="1"/>
</dbReference>
<dbReference type="InterPro" id="IPR004860">
    <property type="entry name" value="LAGLIDADG_dom"/>
</dbReference>
<dbReference type="AlphaFoldDB" id="A0A955I945"/>
<evidence type="ECO:0000259" key="3">
    <source>
        <dbReference type="PROSITE" id="PS50819"/>
    </source>
</evidence>
<reference evidence="4" key="1">
    <citation type="submission" date="2020-04" db="EMBL/GenBank/DDBJ databases">
        <authorList>
            <person name="Zhang T."/>
        </authorList>
    </citation>
    <scope>NUCLEOTIDE SEQUENCE</scope>
    <source>
        <strain evidence="4">HKST-UBA13</strain>
    </source>
</reference>
<dbReference type="GO" id="GO:0016539">
    <property type="term" value="P:intein-mediated protein splicing"/>
    <property type="evidence" value="ECO:0007669"/>
    <property type="project" value="InterPro"/>
</dbReference>
<evidence type="ECO:0000256" key="1">
    <source>
        <dbReference type="ARBA" id="ARBA00022813"/>
    </source>
</evidence>
<dbReference type="PROSITE" id="PS50818">
    <property type="entry name" value="INTEIN_C_TER"/>
    <property type="match status" value="1"/>
</dbReference>
<gene>
    <name evidence="4" type="ORF">KC678_02705</name>
</gene>
<dbReference type="InterPro" id="IPR027434">
    <property type="entry name" value="Homing_endonucl"/>
</dbReference>
<dbReference type="InterPro" id="IPR036844">
    <property type="entry name" value="Hint_dom_sf"/>
</dbReference>
<evidence type="ECO:0000256" key="2">
    <source>
        <dbReference type="ARBA" id="ARBA00023000"/>
    </source>
</evidence>
<dbReference type="PRINTS" id="PR00379">
    <property type="entry name" value="INTEIN"/>
</dbReference>